<feature type="domain" description="EAL" evidence="2">
    <location>
        <begin position="413"/>
        <end position="668"/>
    </location>
</feature>
<dbReference type="Proteomes" id="UP000582837">
    <property type="component" value="Unassembled WGS sequence"/>
</dbReference>
<accession>A0A841GZP0</accession>
<evidence type="ECO:0000259" key="2">
    <source>
        <dbReference type="PROSITE" id="PS50883"/>
    </source>
</evidence>
<feature type="transmembrane region" description="Helical" evidence="1">
    <location>
        <begin position="74"/>
        <end position="97"/>
    </location>
</feature>
<feature type="transmembrane region" description="Helical" evidence="1">
    <location>
        <begin position="41"/>
        <end position="62"/>
    </location>
</feature>
<proteinExistence type="predicted"/>
<feature type="transmembrane region" description="Helical" evidence="1">
    <location>
        <begin position="171"/>
        <end position="195"/>
    </location>
</feature>
<dbReference type="Pfam" id="PF00990">
    <property type="entry name" value="GGDEF"/>
    <property type="match status" value="1"/>
</dbReference>
<dbReference type="CDD" id="cd01948">
    <property type="entry name" value="EAL"/>
    <property type="match status" value="1"/>
</dbReference>
<dbReference type="InterPro" id="IPR001633">
    <property type="entry name" value="EAL_dom"/>
</dbReference>
<feature type="transmembrane region" description="Helical" evidence="1">
    <location>
        <begin position="109"/>
        <end position="128"/>
    </location>
</feature>
<dbReference type="PANTHER" id="PTHR44757">
    <property type="entry name" value="DIGUANYLATE CYCLASE DGCP"/>
    <property type="match status" value="1"/>
</dbReference>
<keyword evidence="5" id="KW-1185">Reference proteome</keyword>
<gene>
    <name evidence="4" type="ORF">HNQ61_002820</name>
</gene>
<dbReference type="PROSITE" id="PS50887">
    <property type="entry name" value="GGDEF"/>
    <property type="match status" value="1"/>
</dbReference>
<dbReference type="SUPFAM" id="SSF55073">
    <property type="entry name" value="Nucleotide cyclase"/>
    <property type="match status" value="1"/>
</dbReference>
<feature type="transmembrane region" description="Helical" evidence="1">
    <location>
        <begin position="140"/>
        <end position="159"/>
    </location>
</feature>
<dbReference type="SUPFAM" id="SSF141868">
    <property type="entry name" value="EAL domain-like"/>
    <property type="match status" value="1"/>
</dbReference>
<dbReference type="InterPro" id="IPR000160">
    <property type="entry name" value="GGDEF_dom"/>
</dbReference>
<name>A0A841GZP0_9BACT</name>
<evidence type="ECO:0000313" key="4">
    <source>
        <dbReference type="EMBL" id="MBB6071196.1"/>
    </source>
</evidence>
<dbReference type="RefSeq" id="WP_170033878.1">
    <property type="nucleotide sequence ID" value="NZ_JABDTL010000001.1"/>
</dbReference>
<dbReference type="InterPro" id="IPR043128">
    <property type="entry name" value="Rev_trsase/Diguanyl_cyclase"/>
</dbReference>
<dbReference type="PROSITE" id="PS50883">
    <property type="entry name" value="EAL"/>
    <property type="match status" value="1"/>
</dbReference>
<dbReference type="InterPro" id="IPR052155">
    <property type="entry name" value="Biofilm_reg_signaling"/>
</dbReference>
<dbReference type="Gene3D" id="3.20.20.450">
    <property type="entry name" value="EAL domain"/>
    <property type="match status" value="1"/>
</dbReference>
<evidence type="ECO:0000256" key="1">
    <source>
        <dbReference type="SAM" id="Phobius"/>
    </source>
</evidence>
<evidence type="ECO:0000259" key="3">
    <source>
        <dbReference type="PROSITE" id="PS50887"/>
    </source>
</evidence>
<organism evidence="4 5">
    <name type="scientific">Longimicrobium terrae</name>
    <dbReference type="NCBI Taxonomy" id="1639882"/>
    <lineage>
        <taxon>Bacteria</taxon>
        <taxon>Pseudomonadati</taxon>
        <taxon>Gemmatimonadota</taxon>
        <taxon>Longimicrobiia</taxon>
        <taxon>Longimicrobiales</taxon>
        <taxon>Longimicrobiaceae</taxon>
        <taxon>Longimicrobium</taxon>
    </lineage>
</organism>
<sequence length="674" mass="71738">MPDIAGYVIVGNLAQAVGALVLGLLLLGFHRRDEHAWTRHWAWSWLALMVYLAGSAAVITALRLPATHPLRLSLTLASLTGAYLQVVWLVAGSWEVHTGRTLPARRMRVLAGAAVAVALACTLAYVAPREAAAQRHFMRVGVRSLVLMCGLLASARLAWPSGGDERRAGRRMAATGFVLLAAQQAVYGGLSIAGLGRSEPASWTGVLGTVDFLLQWIIGLGMVMILLEQQRAGALRSAADAERLAFHDPLTGLPNRRLLRQRLRASLSGDGGVGVAFLDLDRFKVINDSLGHAAGDDLLRQAGSRLRLAVPDEATVSRLGGDEFVLVLPGVADGAECGAAVRRALDTLRAPFLIAGHELFVTASAGISVAPADGVDADALVRQADLAMYRAKAERIGGVAFFTPEMHRQARERLETETELRRALAEDQLVLVYQPVVDVGSGRVWGVEALLRWRHPRRGLLAPSEFLAVAEAAGLIVPIGAWALRTACARAAAWPATSGEGAPRVMVNLSARQFLEPDLPCTITGALADAGLAPGRLELEITESMAMEDVAATEAVLRALKDAGVRISIDDFGTGYSSFEYLRRFPIDTLKVDRGFVAQVEERGGDAEIVAAIVAMAHRLGLVVIGEGVETAGQLAFLREQGCDAVQGYLVARPMSGEEMDLFLARPLAGMGGG</sequence>
<dbReference type="InterPro" id="IPR029787">
    <property type="entry name" value="Nucleotide_cyclase"/>
</dbReference>
<dbReference type="Pfam" id="PF00563">
    <property type="entry name" value="EAL"/>
    <property type="match status" value="1"/>
</dbReference>
<dbReference type="SMART" id="SM00052">
    <property type="entry name" value="EAL"/>
    <property type="match status" value="1"/>
</dbReference>
<feature type="domain" description="GGDEF" evidence="3">
    <location>
        <begin position="271"/>
        <end position="404"/>
    </location>
</feature>
<feature type="transmembrane region" description="Helical" evidence="1">
    <location>
        <begin position="201"/>
        <end position="227"/>
    </location>
</feature>
<evidence type="ECO:0000313" key="5">
    <source>
        <dbReference type="Proteomes" id="UP000582837"/>
    </source>
</evidence>
<feature type="transmembrane region" description="Helical" evidence="1">
    <location>
        <begin position="6"/>
        <end position="29"/>
    </location>
</feature>
<dbReference type="InterPro" id="IPR035919">
    <property type="entry name" value="EAL_sf"/>
</dbReference>
<dbReference type="AlphaFoldDB" id="A0A841GZP0"/>
<reference evidence="4 5" key="1">
    <citation type="submission" date="2020-08" db="EMBL/GenBank/DDBJ databases">
        <title>Genomic Encyclopedia of Type Strains, Phase IV (KMG-IV): sequencing the most valuable type-strain genomes for metagenomic binning, comparative biology and taxonomic classification.</title>
        <authorList>
            <person name="Goeker M."/>
        </authorList>
    </citation>
    <scope>NUCLEOTIDE SEQUENCE [LARGE SCALE GENOMIC DNA]</scope>
    <source>
        <strain evidence="4 5">DSM 29007</strain>
    </source>
</reference>
<comment type="caution">
    <text evidence="4">The sequence shown here is derived from an EMBL/GenBank/DDBJ whole genome shotgun (WGS) entry which is preliminary data.</text>
</comment>
<protein>
    <submittedName>
        <fullName evidence="4">Diguanylate cyclase (GGDEF)-like protein</fullName>
    </submittedName>
</protein>
<dbReference type="CDD" id="cd01949">
    <property type="entry name" value="GGDEF"/>
    <property type="match status" value="1"/>
</dbReference>
<dbReference type="PANTHER" id="PTHR44757:SF2">
    <property type="entry name" value="BIOFILM ARCHITECTURE MAINTENANCE PROTEIN MBAA"/>
    <property type="match status" value="1"/>
</dbReference>
<keyword evidence="1" id="KW-0472">Membrane</keyword>
<keyword evidence="1" id="KW-0812">Transmembrane</keyword>
<dbReference type="Gene3D" id="3.30.70.270">
    <property type="match status" value="1"/>
</dbReference>
<keyword evidence="1" id="KW-1133">Transmembrane helix</keyword>
<dbReference type="EMBL" id="JACHIA010000007">
    <property type="protein sequence ID" value="MBB6071196.1"/>
    <property type="molecule type" value="Genomic_DNA"/>
</dbReference>
<dbReference type="NCBIfam" id="TIGR00254">
    <property type="entry name" value="GGDEF"/>
    <property type="match status" value="1"/>
</dbReference>
<dbReference type="SMART" id="SM00267">
    <property type="entry name" value="GGDEF"/>
    <property type="match status" value="1"/>
</dbReference>